<dbReference type="RefSeq" id="XP_005651624.1">
    <property type="nucleotide sequence ID" value="XM_005651567.1"/>
</dbReference>
<accession>I0Z8W1</accession>
<organism evidence="2 3">
    <name type="scientific">Coccomyxa subellipsoidea (strain C-169)</name>
    <name type="common">Green microalga</name>
    <dbReference type="NCBI Taxonomy" id="574566"/>
    <lineage>
        <taxon>Eukaryota</taxon>
        <taxon>Viridiplantae</taxon>
        <taxon>Chlorophyta</taxon>
        <taxon>core chlorophytes</taxon>
        <taxon>Trebouxiophyceae</taxon>
        <taxon>Trebouxiophyceae incertae sedis</taxon>
        <taxon>Coccomyxaceae</taxon>
        <taxon>Coccomyxa</taxon>
        <taxon>Coccomyxa subellipsoidea</taxon>
    </lineage>
</organism>
<dbReference type="Proteomes" id="UP000007264">
    <property type="component" value="Unassembled WGS sequence"/>
</dbReference>
<dbReference type="KEGG" id="csl:COCSUDRAFT_55103"/>
<reference evidence="2 3" key="1">
    <citation type="journal article" date="2012" name="Genome Biol.">
        <title>The genome of the polar eukaryotic microalga coccomyxa subellipsoidea reveals traits of cold adaptation.</title>
        <authorList>
            <person name="Blanc G."/>
            <person name="Agarkova I."/>
            <person name="Grimwood J."/>
            <person name="Kuo A."/>
            <person name="Brueggeman A."/>
            <person name="Dunigan D."/>
            <person name="Gurnon J."/>
            <person name="Ladunga I."/>
            <person name="Lindquist E."/>
            <person name="Lucas S."/>
            <person name="Pangilinan J."/>
            <person name="Proschold T."/>
            <person name="Salamov A."/>
            <person name="Schmutz J."/>
            <person name="Weeks D."/>
            <person name="Yamada T."/>
            <person name="Claverie J.M."/>
            <person name="Grigoriev I."/>
            <person name="Van Etten J."/>
            <person name="Lomsadze A."/>
            <person name="Borodovsky M."/>
        </authorList>
    </citation>
    <scope>NUCLEOTIDE SEQUENCE [LARGE SCALE GENOMIC DNA]</scope>
    <source>
        <strain evidence="2 3">C-169</strain>
    </source>
</reference>
<keyword evidence="3" id="KW-1185">Reference proteome</keyword>
<comment type="caution">
    <text evidence="2">The sequence shown here is derived from an EMBL/GenBank/DDBJ whole genome shotgun (WGS) entry which is preliminary data.</text>
</comment>
<name>I0Z8W1_COCSC</name>
<dbReference type="EMBL" id="AGSI01000001">
    <property type="protein sequence ID" value="EIE27080.1"/>
    <property type="molecule type" value="Genomic_DNA"/>
</dbReference>
<gene>
    <name evidence="2" type="ORF">COCSUDRAFT_55103</name>
</gene>
<evidence type="ECO:0000313" key="2">
    <source>
        <dbReference type="EMBL" id="EIE27080.1"/>
    </source>
</evidence>
<sequence length="56" mass="6523">MEALRRRSREWEPSELQRLKGRLDKPRCRRDGRGDPVSGALHRTIPLRRRSAAADS</sequence>
<feature type="region of interest" description="Disordered" evidence="1">
    <location>
        <begin position="18"/>
        <end position="56"/>
    </location>
</feature>
<feature type="compositionally biased region" description="Basic residues" evidence="1">
    <location>
        <begin position="45"/>
        <end position="56"/>
    </location>
</feature>
<proteinExistence type="predicted"/>
<evidence type="ECO:0000313" key="3">
    <source>
        <dbReference type="Proteomes" id="UP000007264"/>
    </source>
</evidence>
<dbReference type="GeneID" id="17045095"/>
<feature type="compositionally biased region" description="Basic and acidic residues" evidence="1">
    <location>
        <begin position="18"/>
        <end position="34"/>
    </location>
</feature>
<dbReference type="AlphaFoldDB" id="I0Z8W1"/>
<evidence type="ECO:0000256" key="1">
    <source>
        <dbReference type="SAM" id="MobiDB-lite"/>
    </source>
</evidence>
<protein>
    <submittedName>
        <fullName evidence="2">Uncharacterized protein</fullName>
    </submittedName>
</protein>